<evidence type="ECO:0000313" key="10">
    <source>
        <dbReference type="Proteomes" id="UP000461880"/>
    </source>
</evidence>
<gene>
    <name evidence="9" type="ORF">FYJ51_11260</name>
</gene>
<dbReference type="InterPro" id="IPR007865">
    <property type="entry name" value="Aminopep_P_N"/>
</dbReference>
<comment type="catalytic activity">
    <reaction evidence="1">
        <text>Release of any N-terminal amino acid, including proline, that is linked to proline, even from a dipeptide or tripeptide.</text>
        <dbReference type="EC" id="3.4.11.9"/>
    </reaction>
</comment>
<dbReference type="RefSeq" id="WP_154505726.1">
    <property type="nucleotide sequence ID" value="NZ_JAQXPC010000107.1"/>
</dbReference>
<dbReference type="GO" id="GO:0005829">
    <property type="term" value="C:cytosol"/>
    <property type="evidence" value="ECO:0007669"/>
    <property type="project" value="TreeGrafter"/>
</dbReference>
<feature type="domain" description="Aminopeptidase P N-terminal" evidence="8">
    <location>
        <begin position="5"/>
        <end position="138"/>
    </location>
</feature>
<keyword evidence="7" id="KW-0464">Manganese</keyword>
<evidence type="ECO:0000256" key="2">
    <source>
        <dbReference type="ARBA" id="ARBA00001936"/>
    </source>
</evidence>
<comment type="cofactor">
    <cofactor evidence="2">
        <name>Mn(2+)</name>
        <dbReference type="ChEBI" id="CHEBI:29035"/>
    </cofactor>
</comment>
<sequence>MLKTESRREIRQKLAAWLPDQSLFVSHSGEEMESSRDDVFPFEVNRNFFYLTGIDSPDAIYVMLKRNQNIRELLFVHIPTPMEQRWMNRHFDAEAVKKDTGISGLYPRESFDEMLSRLMFRGDIESLYVDVSRYDATRPLNTAQLIAGKLLQEYPYLSMHNAFPFIAKQRTIKYPEEIEDHRKAVEITELGVKNMLAHMKPGMKEYEIEAYYDFVLRSHGVKIPAFTTIAAAGANANHMHYMDNDAVTKDGDLILFDLGARWNYYCADVSRTYPVNGSFTERQKQLYHAVLLGLKAAEDASKPGVVKDDLQNLSRHVMAEELIRIGKITREEEIAKYYMHGSGHTIGLDTHDAGDYDLLLEKDMMFTLEPGLYFDDEGMGIRIEDTLLVTDTGVEILSAGIPKEIDEIEAYMREHHD</sequence>
<dbReference type="GO" id="GO:0070006">
    <property type="term" value="F:metalloaminopeptidase activity"/>
    <property type="evidence" value="ECO:0007669"/>
    <property type="project" value="InterPro"/>
</dbReference>
<evidence type="ECO:0000256" key="3">
    <source>
        <dbReference type="ARBA" id="ARBA00008766"/>
    </source>
</evidence>
<evidence type="ECO:0000256" key="7">
    <source>
        <dbReference type="ARBA" id="ARBA00023211"/>
    </source>
</evidence>
<dbReference type="InterPro" id="IPR052433">
    <property type="entry name" value="X-Pro_dipept-like"/>
</dbReference>
<evidence type="ECO:0000256" key="6">
    <source>
        <dbReference type="ARBA" id="ARBA00022801"/>
    </source>
</evidence>
<dbReference type="Gene3D" id="3.90.230.10">
    <property type="entry name" value="Creatinase/methionine aminopeptidase superfamily"/>
    <property type="match status" value="1"/>
</dbReference>
<organism evidence="9 10">
    <name type="scientific">Stecheria intestinalis</name>
    <dbReference type="NCBI Taxonomy" id="2606630"/>
    <lineage>
        <taxon>Bacteria</taxon>
        <taxon>Bacillati</taxon>
        <taxon>Bacillota</taxon>
        <taxon>Erysipelotrichia</taxon>
        <taxon>Erysipelotrichales</taxon>
        <taxon>Erysipelotrichaceae</taxon>
        <taxon>Stecheria</taxon>
    </lineage>
</organism>
<comment type="similarity">
    <text evidence="3">Belongs to the peptidase M24B family.</text>
</comment>
<comment type="caution">
    <text evidence="9">The sequence shown here is derived from an EMBL/GenBank/DDBJ whole genome shotgun (WGS) entry which is preliminary data.</text>
</comment>
<name>A0A7X2NTY6_9FIRM</name>
<dbReference type="SUPFAM" id="SSF55920">
    <property type="entry name" value="Creatinase/aminopeptidase"/>
    <property type="match status" value="1"/>
</dbReference>
<dbReference type="EC" id="3.4.11.9" evidence="4"/>
<evidence type="ECO:0000256" key="5">
    <source>
        <dbReference type="ARBA" id="ARBA00022723"/>
    </source>
</evidence>
<keyword evidence="10" id="KW-1185">Reference proteome</keyword>
<dbReference type="PANTHER" id="PTHR43226:SF4">
    <property type="entry name" value="XAA-PRO AMINOPEPTIDASE 3"/>
    <property type="match status" value="1"/>
</dbReference>
<dbReference type="SUPFAM" id="SSF53092">
    <property type="entry name" value="Creatinase/prolidase N-terminal domain"/>
    <property type="match status" value="1"/>
</dbReference>
<evidence type="ECO:0000313" key="9">
    <source>
        <dbReference type="EMBL" id="MSS59469.1"/>
    </source>
</evidence>
<dbReference type="GO" id="GO:0030145">
    <property type="term" value="F:manganese ion binding"/>
    <property type="evidence" value="ECO:0007669"/>
    <property type="project" value="InterPro"/>
</dbReference>
<dbReference type="Gene3D" id="3.40.350.10">
    <property type="entry name" value="Creatinase/prolidase N-terminal domain"/>
    <property type="match status" value="1"/>
</dbReference>
<dbReference type="EMBL" id="VUMN01000033">
    <property type="protein sequence ID" value="MSS59469.1"/>
    <property type="molecule type" value="Genomic_DNA"/>
</dbReference>
<evidence type="ECO:0000259" key="8">
    <source>
        <dbReference type="SMART" id="SM01011"/>
    </source>
</evidence>
<dbReference type="InterPro" id="IPR036005">
    <property type="entry name" value="Creatinase/aminopeptidase-like"/>
</dbReference>
<keyword evidence="6" id="KW-0378">Hydrolase</keyword>
<dbReference type="InterPro" id="IPR000994">
    <property type="entry name" value="Pept_M24"/>
</dbReference>
<dbReference type="Proteomes" id="UP000461880">
    <property type="component" value="Unassembled WGS sequence"/>
</dbReference>
<dbReference type="GO" id="GO:0006508">
    <property type="term" value="P:proteolysis"/>
    <property type="evidence" value="ECO:0007669"/>
    <property type="project" value="TreeGrafter"/>
</dbReference>
<dbReference type="SMART" id="SM01011">
    <property type="entry name" value="AMP_N"/>
    <property type="match status" value="1"/>
</dbReference>
<protein>
    <recommendedName>
        <fullName evidence="4">Xaa-Pro aminopeptidase</fullName>
        <ecNumber evidence="4">3.4.11.9</ecNumber>
    </recommendedName>
</protein>
<reference evidence="9 10" key="1">
    <citation type="submission" date="2019-08" db="EMBL/GenBank/DDBJ databases">
        <title>In-depth cultivation of the pig gut microbiome towards novel bacterial diversity and tailored functional studies.</title>
        <authorList>
            <person name="Wylensek D."/>
            <person name="Hitch T.C.A."/>
            <person name="Clavel T."/>
        </authorList>
    </citation>
    <scope>NUCLEOTIDE SEQUENCE [LARGE SCALE GENOMIC DNA]</scope>
    <source>
        <strain evidence="9 10">Oil+RF-744-GAM-WT-6</strain>
    </source>
</reference>
<dbReference type="InterPro" id="IPR029149">
    <property type="entry name" value="Creatin/AminoP/Spt16_N"/>
</dbReference>
<dbReference type="PANTHER" id="PTHR43226">
    <property type="entry name" value="XAA-PRO AMINOPEPTIDASE 3"/>
    <property type="match status" value="1"/>
</dbReference>
<evidence type="ECO:0000256" key="4">
    <source>
        <dbReference type="ARBA" id="ARBA00012574"/>
    </source>
</evidence>
<dbReference type="AlphaFoldDB" id="A0A7X2NTY6"/>
<evidence type="ECO:0000256" key="1">
    <source>
        <dbReference type="ARBA" id="ARBA00001424"/>
    </source>
</evidence>
<dbReference type="Pfam" id="PF05195">
    <property type="entry name" value="AMP_N"/>
    <property type="match status" value="1"/>
</dbReference>
<proteinExistence type="inferred from homology"/>
<keyword evidence="5" id="KW-0479">Metal-binding</keyword>
<dbReference type="Pfam" id="PF00557">
    <property type="entry name" value="Peptidase_M24"/>
    <property type="match status" value="1"/>
</dbReference>
<accession>A0A7X2NTY6</accession>